<dbReference type="EMBL" id="CP022604">
    <property type="protein sequence ID" value="ASV86425.1"/>
    <property type="molecule type" value="Genomic_DNA"/>
</dbReference>
<evidence type="ECO:0000313" key="2">
    <source>
        <dbReference type="Proteomes" id="UP000215256"/>
    </source>
</evidence>
<dbReference type="KEGG" id="och:CES85_2543"/>
<dbReference type="Proteomes" id="UP000215256">
    <property type="component" value="Chromosome 1"/>
</dbReference>
<reference evidence="1 2" key="1">
    <citation type="submission" date="2017-07" db="EMBL/GenBank/DDBJ databases">
        <title>Phylogenetic study on the rhizospheric bacterium Ochrobactrum sp. A44.</title>
        <authorList>
            <person name="Krzyzanowska D.M."/>
            <person name="Ossowicki A."/>
            <person name="Rajewska M."/>
            <person name="Maciag T."/>
            <person name="Kaczynski Z."/>
            <person name="Czerwicka M."/>
            <person name="Jafra S."/>
        </authorList>
    </citation>
    <scope>NUCLEOTIDE SEQUENCE [LARGE SCALE GENOMIC DNA]</scope>
    <source>
        <strain evidence="1 2">A44</strain>
    </source>
</reference>
<dbReference type="AlphaFoldDB" id="A0A248UI71"/>
<proteinExistence type="predicted"/>
<gene>
    <name evidence="1" type="ORF">CES85_2543</name>
</gene>
<organism evidence="1 2">
    <name type="scientific">Ochrobactrum quorumnocens</name>
    <dbReference type="NCBI Taxonomy" id="271865"/>
    <lineage>
        <taxon>Bacteria</taxon>
        <taxon>Pseudomonadati</taxon>
        <taxon>Pseudomonadota</taxon>
        <taxon>Alphaproteobacteria</taxon>
        <taxon>Hyphomicrobiales</taxon>
        <taxon>Brucellaceae</taxon>
        <taxon>Brucella/Ochrobactrum group</taxon>
        <taxon>Ochrobactrum</taxon>
    </lineage>
</organism>
<evidence type="ECO:0000313" key="1">
    <source>
        <dbReference type="EMBL" id="ASV86425.1"/>
    </source>
</evidence>
<name>A0A248UI71_9HYPH</name>
<sequence length="43" mass="5182">MLKCVRRRGFGQALIKAEYSLLYLFVFTHYPMQNRFALLLEML</sequence>
<protein>
    <submittedName>
        <fullName evidence="1">Uncharacterized protein</fullName>
    </submittedName>
</protein>
<accession>A0A248UI71</accession>